<dbReference type="GO" id="GO:0006631">
    <property type="term" value="P:fatty acid metabolic process"/>
    <property type="evidence" value="ECO:0007669"/>
    <property type="project" value="TreeGrafter"/>
</dbReference>
<dbReference type="PANTHER" id="PTHR43201:SF5">
    <property type="entry name" value="MEDIUM-CHAIN ACYL-COA LIGASE ACSF2, MITOCHONDRIAL"/>
    <property type="match status" value="1"/>
</dbReference>
<proteinExistence type="inferred from homology"/>
<organism evidence="9 10">
    <name type="scientific">Lutzomyia longipalpis</name>
    <name type="common">Sand fly</name>
    <dbReference type="NCBI Taxonomy" id="7200"/>
    <lineage>
        <taxon>Eukaryota</taxon>
        <taxon>Metazoa</taxon>
        <taxon>Ecdysozoa</taxon>
        <taxon>Arthropoda</taxon>
        <taxon>Hexapoda</taxon>
        <taxon>Insecta</taxon>
        <taxon>Pterygota</taxon>
        <taxon>Neoptera</taxon>
        <taxon>Endopterygota</taxon>
        <taxon>Diptera</taxon>
        <taxon>Nematocera</taxon>
        <taxon>Psychodoidea</taxon>
        <taxon>Psychodidae</taxon>
        <taxon>Lutzomyia</taxon>
        <taxon>Lutzomyia</taxon>
    </lineage>
</organism>
<dbReference type="Proteomes" id="UP000092461">
    <property type="component" value="Unassembled WGS sequence"/>
</dbReference>
<accession>A0A1B0C9D0</accession>
<comment type="catalytic activity">
    <reaction evidence="6">
        <text>a medium-chain fatty acid + ATP + CoA = a medium-chain fatty acyl-CoA + AMP + diphosphate</text>
        <dbReference type="Rhea" id="RHEA:48340"/>
        <dbReference type="ChEBI" id="CHEBI:30616"/>
        <dbReference type="ChEBI" id="CHEBI:33019"/>
        <dbReference type="ChEBI" id="CHEBI:57287"/>
        <dbReference type="ChEBI" id="CHEBI:59558"/>
        <dbReference type="ChEBI" id="CHEBI:90546"/>
        <dbReference type="ChEBI" id="CHEBI:456215"/>
        <dbReference type="EC" id="6.2.1.2"/>
    </reaction>
</comment>
<evidence type="ECO:0000256" key="5">
    <source>
        <dbReference type="ARBA" id="ARBA00047319"/>
    </source>
</evidence>
<sequence>MLHRRHQWVQYSVHIRDNGEPKAALLNHFSFVNNGIHIGENLEFRGRKILMQVPFFHVYGVVITMLASLSHYATIVLPSITYNPERSLRAIREEKCSVINGTPTMHVDLVKKQRELKLNLEAEIAVSGGALCPPQLLRDMKSELGLKKVKNVYGLTEDSAVCFNTLPP</sequence>
<dbReference type="Pfam" id="PF00501">
    <property type="entry name" value="AMP-binding"/>
    <property type="match status" value="1"/>
</dbReference>
<keyword evidence="7" id="KW-0812">Transmembrane</keyword>
<dbReference type="AlphaFoldDB" id="A0A1B0C9D0"/>
<dbReference type="VEuPathDB" id="VectorBase:LLOJ000552"/>
<keyword evidence="7" id="KW-0472">Membrane</keyword>
<evidence type="ECO:0000256" key="2">
    <source>
        <dbReference type="ARBA" id="ARBA00022598"/>
    </source>
</evidence>
<feature type="domain" description="AMP-dependent synthetase/ligase" evidence="8">
    <location>
        <begin position="19"/>
        <end position="164"/>
    </location>
</feature>
<dbReference type="EMBL" id="AJWK01002225">
    <property type="status" value="NOT_ANNOTATED_CDS"/>
    <property type="molecule type" value="Genomic_DNA"/>
</dbReference>
<evidence type="ECO:0000313" key="9">
    <source>
        <dbReference type="EnsemblMetazoa" id="LLOJ000552-PA"/>
    </source>
</evidence>
<protein>
    <recommendedName>
        <fullName evidence="4">Medium-chain acyl-CoA ligase ACSF2, mitochondrial</fullName>
    </recommendedName>
</protein>
<keyword evidence="10" id="KW-1185">Reference proteome</keyword>
<evidence type="ECO:0000256" key="7">
    <source>
        <dbReference type="SAM" id="Phobius"/>
    </source>
</evidence>
<evidence type="ECO:0000256" key="3">
    <source>
        <dbReference type="ARBA" id="ARBA00037247"/>
    </source>
</evidence>
<evidence type="ECO:0000256" key="4">
    <source>
        <dbReference type="ARBA" id="ARBA00039638"/>
    </source>
</evidence>
<dbReference type="EnsemblMetazoa" id="LLOJ000552-RA">
    <property type="protein sequence ID" value="LLOJ000552-PA"/>
    <property type="gene ID" value="LLOJ000552"/>
</dbReference>
<comment type="similarity">
    <text evidence="1">Belongs to the ATP-dependent AMP-binding enzyme family.</text>
</comment>
<dbReference type="PANTHER" id="PTHR43201">
    <property type="entry name" value="ACYL-COA SYNTHETASE"/>
    <property type="match status" value="1"/>
</dbReference>
<reference evidence="9" key="1">
    <citation type="submission" date="2020-05" db="UniProtKB">
        <authorList>
            <consortium name="EnsemblMetazoa"/>
        </authorList>
    </citation>
    <scope>IDENTIFICATION</scope>
    <source>
        <strain evidence="9">Jacobina</strain>
    </source>
</reference>
<evidence type="ECO:0000256" key="6">
    <source>
        <dbReference type="ARBA" id="ARBA00048277"/>
    </source>
</evidence>
<name>A0A1B0C9D0_LUTLO</name>
<evidence type="ECO:0000313" key="10">
    <source>
        <dbReference type="Proteomes" id="UP000092461"/>
    </source>
</evidence>
<evidence type="ECO:0000256" key="1">
    <source>
        <dbReference type="ARBA" id="ARBA00006432"/>
    </source>
</evidence>
<keyword evidence="7" id="KW-1133">Transmembrane helix</keyword>
<comment type="catalytic activity">
    <reaction evidence="5">
        <text>octanoate + ATP + CoA = octanoyl-CoA + AMP + diphosphate</text>
        <dbReference type="Rhea" id="RHEA:33631"/>
        <dbReference type="ChEBI" id="CHEBI:25646"/>
        <dbReference type="ChEBI" id="CHEBI:30616"/>
        <dbReference type="ChEBI" id="CHEBI:33019"/>
        <dbReference type="ChEBI" id="CHEBI:57287"/>
        <dbReference type="ChEBI" id="CHEBI:57386"/>
        <dbReference type="ChEBI" id="CHEBI:456215"/>
    </reaction>
</comment>
<evidence type="ECO:0000259" key="8">
    <source>
        <dbReference type="Pfam" id="PF00501"/>
    </source>
</evidence>
<dbReference type="GO" id="GO:0031956">
    <property type="term" value="F:medium-chain fatty acid-CoA ligase activity"/>
    <property type="evidence" value="ECO:0007669"/>
    <property type="project" value="UniProtKB-EC"/>
</dbReference>
<keyword evidence="2" id="KW-0436">Ligase</keyword>
<comment type="function">
    <text evidence="3">Acyl-CoA synthases catalyze the initial reaction in fatty acid metabolism, by forming a thioester with CoA. Has some preference toward medium-chain substrates. Plays a role in adipocyte differentiation.</text>
</comment>
<dbReference type="InterPro" id="IPR000873">
    <property type="entry name" value="AMP-dep_synth/lig_dom"/>
</dbReference>
<feature type="transmembrane region" description="Helical" evidence="7">
    <location>
        <begin position="55"/>
        <end position="77"/>
    </location>
</feature>
<dbReference type="SUPFAM" id="SSF56801">
    <property type="entry name" value="Acetyl-CoA synthetase-like"/>
    <property type="match status" value="1"/>
</dbReference>
<dbReference type="Gene3D" id="3.40.50.980">
    <property type="match status" value="1"/>
</dbReference>